<dbReference type="Proteomes" id="UP000198736">
    <property type="component" value="Unassembled WGS sequence"/>
</dbReference>
<gene>
    <name evidence="3" type="ORF">COMA2_10095</name>
</gene>
<evidence type="ECO:0000259" key="2">
    <source>
        <dbReference type="Pfam" id="PF00534"/>
    </source>
</evidence>
<evidence type="ECO:0000256" key="1">
    <source>
        <dbReference type="ARBA" id="ARBA00022679"/>
    </source>
</evidence>
<proteinExistence type="predicted"/>
<dbReference type="InterPro" id="IPR001296">
    <property type="entry name" value="Glyco_trans_1"/>
</dbReference>
<name>A0A0S4L1D6_9BACT</name>
<dbReference type="RefSeq" id="WP_090893654.1">
    <property type="nucleotide sequence ID" value="NZ_CZPZ01000001.1"/>
</dbReference>
<dbReference type="OrthoDB" id="9775208at2"/>
<dbReference type="STRING" id="1742973.COMA2_10095"/>
<keyword evidence="1 3" id="KW-0808">Transferase</keyword>
<dbReference type="AlphaFoldDB" id="A0A0S4L1D6"/>
<keyword evidence="4" id="KW-1185">Reference proteome</keyword>
<protein>
    <submittedName>
        <fullName evidence="3">Putative Glycosyltransferase</fullName>
    </submittedName>
</protein>
<dbReference type="EMBL" id="CZPZ01000001">
    <property type="protein sequence ID" value="CUS31425.1"/>
    <property type="molecule type" value="Genomic_DNA"/>
</dbReference>
<dbReference type="PANTHER" id="PTHR46401">
    <property type="entry name" value="GLYCOSYLTRANSFERASE WBBK-RELATED"/>
    <property type="match status" value="1"/>
</dbReference>
<dbReference type="Pfam" id="PF00534">
    <property type="entry name" value="Glycos_transf_1"/>
    <property type="match status" value="1"/>
</dbReference>
<dbReference type="Gene3D" id="3.40.50.2000">
    <property type="entry name" value="Glycogen Phosphorylase B"/>
    <property type="match status" value="2"/>
</dbReference>
<organism evidence="3 4">
    <name type="scientific">Candidatus Nitrospira nitrificans</name>
    <dbReference type="NCBI Taxonomy" id="1742973"/>
    <lineage>
        <taxon>Bacteria</taxon>
        <taxon>Pseudomonadati</taxon>
        <taxon>Nitrospirota</taxon>
        <taxon>Nitrospiria</taxon>
        <taxon>Nitrospirales</taxon>
        <taxon>Nitrospiraceae</taxon>
        <taxon>Nitrospira</taxon>
    </lineage>
</organism>
<evidence type="ECO:0000313" key="3">
    <source>
        <dbReference type="EMBL" id="CUS31425.1"/>
    </source>
</evidence>
<accession>A0A0S4L1D6</accession>
<dbReference type="PANTHER" id="PTHR46401:SF2">
    <property type="entry name" value="GLYCOSYLTRANSFERASE WBBK-RELATED"/>
    <property type="match status" value="1"/>
</dbReference>
<evidence type="ECO:0000313" key="4">
    <source>
        <dbReference type="Proteomes" id="UP000198736"/>
    </source>
</evidence>
<sequence length="342" mass="37969">MRVLFLTYPRIGLNRGGLQIQIEETAKALAELGVEVVFYDPWSNQIPDVDLCHVFSIDGSMLSHLERARTLRKPIVISPVFSAFRHGVLLTRIKALLSRSLPGMYSDLTRARHMLDMASQILVLNREEEALLSHAFPDVARKRITIVPNGIDTRFLKGDPALFIQHYGVDRFVLAVGSIEPNKNQLALIRAMQGSDASLVLIGRIHEKYQEYHRQCHEAASKAKVLFIGELRHDDPMLASAFSAATLFALPSFSEVMPLSLYEAALAGCNIIAARSFPLHLDLVPHVARFDPSDIAALSVLIAGELHRPSDNRLQAAASLMASWGEVGRKIATLYRDLLCCQ</sequence>
<feature type="domain" description="Glycosyl transferase family 1" evidence="2">
    <location>
        <begin position="170"/>
        <end position="286"/>
    </location>
</feature>
<dbReference type="CDD" id="cd03801">
    <property type="entry name" value="GT4_PimA-like"/>
    <property type="match status" value="1"/>
</dbReference>
<dbReference type="GO" id="GO:0016757">
    <property type="term" value="F:glycosyltransferase activity"/>
    <property type="evidence" value="ECO:0007669"/>
    <property type="project" value="InterPro"/>
</dbReference>
<dbReference type="GO" id="GO:0009103">
    <property type="term" value="P:lipopolysaccharide biosynthetic process"/>
    <property type="evidence" value="ECO:0007669"/>
    <property type="project" value="TreeGrafter"/>
</dbReference>
<dbReference type="SUPFAM" id="SSF53756">
    <property type="entry name" value="UDP-Glycosyltransferase/glycogen phosphorylase"/>
    <property type="match status" value="1"/>
</dbReference>
<reference evidence="4" key="1">
    <citation type="submission" date="2015-10" db="EMBL/GenBank/DDBJ databases">
        <authorList>
            <person name="Luecker S."/>
            <person name="Luecker S."/>
        </authorList>
    </citation>
    <scope>NUCLEOTIDE SEQUENCE [LARGE SCALE GENOMIC DNA]</scope>
</reference>